<feature type="compositionally biased region" description="Pro residues" evidence="1">
    <location>
        <begin position="14"/>
        <end position="23"/>
    </location>
</feature>
<evidence type="ECO:0000313" key="3">
    <source>
        <dbReference type="EMBL" id="KAF5729931.1"/>
    </source>
</evidence>
<reference evidence="3 4" key="1">
    <citation type="journal article" date="2020" name="Nat. Commun.">
        <title>Genome of Tripterygium wilfordii and identification of cytochrome P450 involved in triptolide biosynthesis.</title>
        <authorList>
            <person name="Tu L."/>
            <person name="Su P."/>
            <person name="Zhang Z."/>
            <person name="Gao L."/>
            <person name="Wang J."/>
            <person name="Hu T."/>
            <person name="Zhou J."/>
            <person name="Zhang Y."/>
            <person name="Zhao Y."/>
            <person name="Liu Y."/>
            <person name="Song Y."/>
            <person name="Tong Y."/>
            <person name="Lu Y."/>
            <person name="Yang J."/>
            <person name="Xu C."/>
            <person name="Jia M."/>
            <person name="Peters R.J."/>
            <person name="Huang L."/>
            <person name="Gao W."/>
        </authorList>
    </citation>
    <scope>NUCLEOTIDE SEQUENCE [LARGE SCALE GENOMIC DNA]</scope>
    <source>
        <strain evidence="4">cv. XIE 37</strain>
        <tissue evidence="3">Leaf</tissue>
    </source>
</reference>
<dbReference type="Proteomes" id="UP000593562">
    <property type="component" value="Unassembled WGS sequence"/>
</dbReference>
<dbReference type="InterPro" id="IPR033979">
    <property type="entry name" value="MINDY_domain"/>
</dbReference>
<protein>
    <recommendedName>
        <fullName evidence="2">MINDY deubiquitinase domain-containing protein</fullName>
    </recommendedName>
</protein>
<sequence length="120" mass="13208">MASSPSTSEEPRQEPPPPPPPPQQQEEEGVKECIHKTKTIQFLGRTTPIVLQNDNGPCPLLAICNVLLLRNNLNLSPDIAEVSQEKLLSLVAERLIDSNSDVHVKLSKLVPCKISLFCSF</sequence>
<organism evidence="3 4">
    <name type="scientific">Tripterygium wilfordii</name>
    <name type="common">Thunder God vine</name>
    <dbReference type="NCBI Taxonomy" id="458696"/>
    <lineage>
        <taxon>Eukaryota</taxon>
        <taxon>Viridiplantae</taxon>
        <taxon>Streptophyta</taxon>
        <taxon>Embryophyta</taxon>
        <taxon>Tracheophyta</taxon>
        <taxon>Spermatophyta</taxon>
        <taxon>Magnoliopsida</taxon>
        <taxon>eudicotyledons</taxon>
        <taxon>Gunneridae</taxon>
        <taxon>Pentapetalae</taxon>
        <taxon>rosids</taxon>
        <taxon>fabids</taxon>
        <taxon>Celastrales</taxon>
        <taxon>Celastraceae</taxon>
        <taxon>Tripterygium</taxon>
    </lineage>
</organism>
<dbReference type="PANTHER" id="PTHR18063:SF6">
    <property type="entry name" value="UBIQUITIN CARBOXYL-TERMINAL HYDROLASE"/>
    <property type="match status" value="1"/>
</dbReference>
<accession>A0A7J7C729</accession>
<feature type="region of interest" description="Disordered" evidence="1">
    <location>
        <begin position="1"/>
        <end position="30"/>
    </location>
</feature>
<dbReference type="PANTHER" id="PTHR18063">
    <property type="entry name" value="NF-E2 INDUCIBLE PROTEIN"/>
    <property type="match status" value="1"/>
</dbReference>
<dbReference type="GO" id="GO:0005829">
    <property type="term" value="C:cytosol"/>
    <property type="evidence" value="ECO:0007669"/>
    <property type="project" value="TreeGrafter"/>
</dbReference>
<feature type="domain" description="MINDY deubiquitinase" evidence="2">
    <location>
        <begin position="35"/>
        <end position="101"/>
    </location>
</feature>
<dbReference type="AlphaFoldDB" id="A0A7J7C729"/>
<dbReference type="GO" id="GO:0071944">
    <property type="term" value="C:cell periphery"/>
    <property type="evidence" value="ECO:0007669"/>
    <property type="project" value="TreeGrafter"/>
</dbReference>
<dbReference type="InterPro" id="IPR007518">
    <property type="entry name" value="MINDY"/>
</dbReference>
<name>A0A7J7C729_TRIWF</name>
<evidence type="ECO:0000259" key="2">
    <source>
        <dbReference type="Pfam" id="PF04424"/>
    </source>
</evidence>
<evidence type="ECO:0000313" key="4">
    <source>
        <dbReference type="Proteomes" id="UP000593562"/>
    </source>
</evidence>
<comment type="caution">
    <text evidence="3">The sequence shown here is derived from an EMBL/GenBank/DDBJ whole genome shotgun (WGS) entry which is preliminary data.</text>
</comment>
<dbReference type="GO" id="GO:0071108">
    <property type="term" value="P:protein K48-linked deubiquitination"/>
    <property type="evidence" value="ECO:0007669"/>
    <property type="project" value="TreeGrafter"/>
</dbReference>
<dbReference type="Pfam" id="PF04424">
    <property type="entry name" value="MINDY_DUB"/>
    <property type="match status" value="1"/>
</dbReference>
<dbReference type="InParanoid" id="A0A7J7C729"/>
<evidence type="ECO:0000256" key="1">
    <source>
        <dbReference type="SAM" id="MobiDB-lite"/>
    </source>
</evidence>
<proteinExistence type="predicted"/>
<dbReference type="GO" id="GO:1990380">
    <property type="term" value="F:K48-linked deubiquitinase activity"/>
    <property type="evidence" value="ECO:0007669"/>
    <property type="project" value="InterPro"/>
</dbReference>
<dbReference type="EMBL" id="JAAARO010000020">
    <property type="protein sequence ID" value="KAF5729931.1"/>
    <property type="molecule type" value="Genomic_DNA"/>
</dbReference>
<gene>
    <name evidence="3" type="ORF">HS088_TW20G00298</name>
</gene>
<dbReference type="GO" id="GO:0016807">
    <property type="term" value="F:cysteine-type carboxypeptidase activity"/>
    <property type="evidence" value="ECO:0007669"/>
    <property type="project" value="TreeGrafter"/>
</dbReference>
<dbReference type="GO" id="GO:0004843">
    <property type="term" value="F:cysteine-type deubiquitinase activity"/>
    <property type="evidence" value="ECO:0007669"/>
    <property type="project" value="InterPro"/>
</dbReference>
<keyword evidence="4" id="KW-1185">Reference proteome</keyword>